<feature type="binding site" evidence="11">
    <location>
        <begin position="55"/>
        <end position="59"/>
    </location>
    <ligand>
        <name>GTP</name>
        <dbReference type="ChEBI" id="CHEBI:37565"/>
    </ligand>
</feature>
<keyword evidence="6 11" id="KW-0378">Hydrolase</keyword>
<dbReference type="EC" id="3.5.4.25" evidence="11"/>
<evidence type="ECO:0000256" key="7">
    <source>
        <dbReference type="ARBA" id="ARBA00022833"/>
    </source>
</evidence>
<keyword evidence="5 11" id="KW-0547">Nucleotide-binding</keyword>
<evidence type="ECO:0000256" key="4">
    <source>
        <dbReference type="ARBA" id="ARBA00022723"/>
    </source>
</evidence>
<evidence type="ECO:0000256" key="9">
    <source>
        <dbReference type="ARBA" id="ARBA00043932"/>
    </source>
</evidence>
<feature type="active site" description="Proton acceptor" evidence="11">
    <location>
        <position position="132"/>
    </location>
</feature>
<evidence type="ECO:0000256" key="10">
    <source>
        <dbReference type="ARBA" id="ARBA00049295"/>
    </source>
</evidence>
<feature type="binding site" evidence="11">
    <location>
        <position position="160"/>
    </location>
    <ligand>
        <name>GTP</name>
        <dbReference type="ChEBI" id="CHEBI:37565"/>
    </ligand>
</feature>
<evidence type="ECO:0000256" key="5">
    <source>
        <dbReference type="ARBA" id="ARBA00022741"/>
    </source>
</evidence>
<name>A0A858Q6M9_9GAMM</name>
<dbReference type="PANTHER" id="PTHR21327:SF18">
    <property type="entry name" value="3,4-DIHYDROXY-2-BUTANONE 4-PHOSPHATE SYNTHASE"/>
    <property type="match status" value="1"/>
</dbReference>
<feature type="binding site" evidence="11">
    <location>
        <position position="60"/>
    </location>
    <ligand>
        <name>Zn(2+)</name>
        <dbReference type="ChEBI" id="CHEBI:29105"/>
        <note>catalytic</note>
    </ligand>
</feature>
<accession>A0A858Q6M9</accession>
<dbReference type="InterPro" id="IPR032677">
    <property type="entry name" value="GTP_cyclohydro_II"/>
</dbReference>
<feature type="binding site" evidence="11">
    <location>
        <position position="73"/>
    </location>
    <ligand>
        <name>Zn(2+)</name>
        <dbReference type="ChEBI" id="CHEBI:29105"/>
        <note>catalytic</note>
    </ligand>
</feature>
<dbReference type="Gene3D" id="3.40.50.10990">
    <property type="entry name" value="GTP cyclohydrolase II"/>
    <property type="match status" value="1"/>
</dbReference>
<dbReference type="CDD" id="cd00641">
    <property type="entry name" value="GTP_cyclohydro2"/>
    <property type="match status" value="1"/>
</dbReference>
<dbReference type="InterPro" id="IPR024072">
    <property type="entry name" value="DHFR-like_dom_sf"/>
</dbReference>
<proteinExistence type="inferred from homology"/>
<evidence type="ECO:0000256" key="1">
    <source>
        <dbReference type="ARBA" id="ARBA00004853"/>
    </source>
</evidence>
<dbReference type="GO" id="GO:0003935">
    <property type="term" value="F:GTP cyclohydrolase II activity"/>
    <property type="evidence" value="ECO:0007669"/>
    <property type="project" value="UniProtKB-UniRule"/>
</dbReference>
<comment type="cofactor">
    <cofactor evidence="11">
        <name>Zn(2+)</name>
        <dbReference type="ChEBI" id="CHEBI:29105"/>
    </cofactor>
    <text evidence="11">Binds 1 zinc ion per subunit.</text>
</comment>
<dbReference type="FunFam" id="3.40.50.10990:FF:000001">
    <property type="entry name" value="Riboflavin biosynthesis protein RibBA"/>
    <property type="match status" value="1"/>
</dbReference>
<evidence type="ECO:0000259" key="12">
    <source>
        <dbReference type="Pfam" id="PF00925"/>
    </source>
</evidence>
<dbReference type="InterPro" id="IPR036144">
    <property type="entry name" value="RibA-like_sf"/>
</dbReference>
<organism evidence="13 14">
    <name type="scientific">Methylococcus geothermalis</name>
    <dbReference type="NCBI Taxonomy" id="2681310"/>
    <lineage>
        <taxon>Bacteria</taxon>
        <taxon>Pseudomonadati</taxon>
        <taxon>Pseudomonadota</taxon>
        <taxon>Gammaproteobacteria</taxon>
        <taxon>Methylococcales</taxon>
        <taxon>Methylococcaceae</taxon>
        <taxon>Methylococcus</taxon>
    </lineage>
</organism>
<dbReference type="NCBIfam" id="NF001591">
    <property type="entry name" value="PRK00393.1"/>
    <property type="match status" value="1"/>
</dbReference>
<comment type="catalytic activity">
    <reaction evidence="10 11">
        <text>GTP + 4 H2O = 2,5-diamino-6-hydroxy-4-(5-phosphoribosylamino)-pyrimidine + formate + 2 phosphate + 3 H(+)</text>
        <dbReference type="Rhea" id="RHEA:23704"/>
        <dbReference type="ChEBI" id="CHEBI:15377"/>
        <dbReference type="ChEBI" id="CHEBI:15378"/>
        <dbReference type="ChEBI" id="CHEBI:15740"/>
        <dbReference type="ChEBI" id="CHEBI:37565"/>
        <dbReference type="ChEBI" id="CHEBI:43474"/>
        <dbReference type="ChEBI" id="CHEBI:58614"/>
        <dbReference type="EC" id="3.5.4.25"/>
    </reaction>
</comment>
<dbReference type="GO" id="GO:0005829">
    <property type="term" value="C:cytosol"/>
    <property type="evidence" value="ECO:0007669"/>
    <property type="project" value="TreeGrafter"/>
</dbReference>
<evidence type="ECO:0000313" key="14">
    <source>
        <dbReference type="Proteomes" id="UP000503004"/>
    </source>
</evidence>
<keyword evidence="14" id="KW-1185">Reference proteome</keyword>
<dbReference type="Pfam" id="PF00925">
    <property type="entry name" value="GTP_cyclohydro2"/>
    <property type="match status" value="1"/>
</dbReference>
<dbReference type="Gene3D" id="3.40.430.10">
    <property type="entry name" value="Dihydrofolate Reductase, subunit A"/>
    <property type="match status" value="1"/>
</dbReference>
<dbReference type="SUPFAM" id="SSF53597">
    <property type="entry name" value="Dihydrofolate reductase-like"/>
    <property type="match status" value="1"/>
</dbReference>
<dbReference type="GO" id="GO:0005525">
    <property type="term" value="F:GTP binding"/>
    <property type="evidence" value="ECO:0007669"/>
    <property type="project" value="UniProtKB-KW"/>
</dbReference>
<dbReference type="GO" id="GO:0008270">
    <property type="term" value="F:zinc ion binding"/>
    <property type="evidence" value="ECO:0007669"/>
    <property type="project" value="UniProtKB-UniRule"/>
</dbReference>
<feature type="binding site" evidence="11">
    <location>
        <position position="155"/>
    </location>
    <ligand>
        <name>GTP</name>
        <dbReference type="ChEBI" id="CHEBI:37565"/>
    </ligand>
</feature>
<comment type="pathway">
    <text evidence="1 11">Cofactor biosynthesis; riboflavin biosynthesis; 5-amino-6-(D-ribitylamino)uracil from GTP: step 1/4.</text>
</comment>
<gene>
    <name evidence="11 13" type="primary">ribA</name>
    <name evidence="13" type="ORF">GNH96_05545</name>
</gene>
<comment type="similarity">
    <text evidence="11">Belongs to the GTP cyclohydrolase II family.</text>
</comment>
<dbReference type="SUPFAM" id="SSF142695">
    <property type="entry name" value="RibA-like"/>
    <property type="match status" value="1"/>
</dbReference>
<keyword evidence="4 11" id="KW-0479">Metal-binding</keyword>
<dbReference type="UniPathway" id="UPA00275">
    <property type="reaction ID" value="UER00400"/>
</dbReference>
<feature type="active site" description="Nucleophile" evidence="11">
    <location>
        <position position="134"/>
    </location>
</feature>
<keyword evidence="7 11" id="KW-0862">Zinc</keyword>
<feature type="binding site" evidence="11">
    <location>
        <position position="71"/>
    </location>
    <ligand>
        <name>Zn(2+)</name>
        <dbReference type="ChEBI" id="CHEBI:29105"/>
        <note>catalytic</note>
    </ligand>
</feature>
<keyword evidence="3 11" id="KW-0686">Riboflavin biosynthesis</keyword>
<dbReference type="KEGG" id="metu:GNH96_05545"/>
<dbReference type="GO" id="GO:0009231">
    <property type="term" value="P:riboflavin biosynthetic process"/>
    <property type="evidence" value="ECO:0007669"/>
    <property type="project" value="UniProtKB-UniRule"/>
</dbReference>
<feature type="binding site" evidence="11">
    <location>
        <position position="76"/>
    </location>
    <ligand>
        <name>GTP</name>
        <dbReference type="ChEBI" id="CHEBI:37565"/>
    </ligand>
</feature>
<dbReference type="HAMAP" id="MF_00179">
    <property type="entry name" value="RibA"/>
    <property type="match status" value="1"/>
</dbReference>
<dbReference type="EMBL" id="CP046565">
    <property type="protein sequence ID" value="QJD29477.1"/>
    <property type="molecule type" value="Genomic_DNA"/>
</dbReference>
<dbReference type="NCBIfam" id="TIGR00505">
    <property type="entry name" value="ribA"/>
    <property type="match status" value="1"/>
</dbReference>
<evidence type="ECO:0000256" key="3">
    <source>
        <dbReference type="ARBA" id="ARBA00022619"/>
    </source>
</evidence>
<evidence type="ECO:0000313" key="13">
    <source>
        <dbReference type="EMBL" id="QJD29477.1"/>
    </source>
</evidence>
<keyword evidence="8 11" id="KW-0342">GTP-binding</keyword>
<reference evidence="14" key="1">
    <citation type="submission" date="2019-12" db="EMBL/GenBank/DDBJ databases">
        <authorList>
            <person name="Awala S.I."/>
            <person name="Rhee S.K."/>
        </authorList>
    </citation>
    <scope>NUCLEOTIDE SEQUENCE [LARGE SCALE GENOMIC DNA]</scope>
    <source>
        <strain evidence="14">IM1</strain>
    </source>
</reference>
<comment type="similarity">
    <text evidence="2">In the N-terminal section; belongs to the DHBP synthase family.</text>
</comment>
<evidence type="ECO:0000256" key="11">
    <source>
        <dbReference type="HAMAP-Rule" id="MF_00179"/>
    </source>
</evidence>
<evidence type="ECO:0000256" key="6">
    <source>
        <dbReference type="ARBA" id="ARBA00022801"/>
    </source>
</evidence>
<dbReference type="InterPro" id="IPR000926">
    <property type="entry name" value="RibA"/>
</dbReference>
<evidence type="ECO:0000256" key="8">
    <source>
        <dbReference type="ARBA" id="ARBA00023134"/>
    </source>
</evidence>
<dbReference type="PANTHER" id="PTHR21327">
    <property type="entry name" value="GTP CYCLOHYDROLASE II-RELATED"/>
    <property type="match status" value="1"/>
</dbReference>
<evidence type="ECO:0000256" key="2">
    <source>
        <dbReference type="ARBA" id="ARBA00005520"/>
    </source>
</evidence>
<dbReference type="RefSeq" id="WP_169602760.1">
    <property type="nucleotide sequence ID" value="NZ_CP046565.1"/>
</dbReference>
<dbReference type="Proteomes" id="UP000503004">
    <property type="component" value="Chromosome"/>
</dbReference>
<comment type="function">
    <text evidence="9 11">Catalyzes the conversion of GTP to 2,5-diamino-6-ribosylamino-4(3H)-pyrimidinone 5'-phosphate (DARP), formate and pyrophosphate.</text>
</comment>
<protein>
    <recommendedName>
        <fullName evidence="11">GTP cyclohydrolase-2</fullName>
        <ecNumber evidence="11">3.5.4.25</ecNumber>
    </recommendedName>
    <alternativeName>
        <fullName evidence="11">GTP cyclohydrolase II</fullName>
    </alternativeName>
</protein>
<feature type="domain" description="GTP cyclohydrolase II" evidence="12">
    <location>
        <begin position="13"/>
        <end position="176"/>
    </location>
</feature>
<feature type="binding site" evidence="11">
    <location>
        <begin position="98"/>
        <end position="100"/>
    </location>
    <ligand>
        <name>GTP</name>
        <dbReference type="ChEBI" id="CHEBI:37565"/>
    </ligand>
</feature>
<dbReference type="GO" id="GO:0008686">
    <property type="term" value="F:3,4-dihydroxy-2-butanone-4-phosphate synthase activity"/>
    <property type="evidence" value="ECO:0007669"/>
    <property type="project" value="TreeGrafter"/>
</dbReference>
<feature type="binding site" evidence="11">
    <location>
        <position position="120"/>
    </location>
    <ligand>
        <name>GTP</name>
        <dbReference type="ChEBI" id="CHEBI:37565"/>
    </ligand>
</feature>
<sequence>MKTRTSSVVHALVSTRLPNRFGDFVIHCYGGAQDDKQHLALVKGEVRGRENVLARVHSECLTGDVFGSRRCDCGEQLDLALSAIGEADCGVLLYLRQEGRGIGLVQKLRAYNLQDEGLDTVEANLRLGHQADERDYYVAARILEDLGVKSVRLMTNNPKKLDELRRYGIPIGARVPIEAPSHPENVRYLRAKVEKMSHMLSFERKRPRFPFLAALFERLAEGPLSPGRPFVTLSHAQSLGGGDAQVSGPEACELSAALRAAHDAVLKPAGPALRLAWHDGSKAPVRLALAGTPATAGDVVAVPADARGDIDLAAALAAILGLGVRSLLVDGDAGLIGRFLEGALADYCVITVVPQFRGQTGTGGSGLESARIADCGCQPLGRDLVVYGPLRIDGSEAPAITPAG</sequence>
<dbReference type="AlphaFoldDB" id="A0A858Q6M9"/>